<keyword evidence="4" id="KW-1185">Reference proteome</keyword>
<dbReference type="EMBL" id="JBCGBO010000005">
    <property type="protein sequence ID" value="KAK9201900.1"/>
    <property type="molecule type" value="Genomic_DNA"/>
</dbReference>
<evidence type="ECO:0000313" key="3">
    <source>
        <dbReference type="EMBL" id="KAK9201900.1"/>
    </source>
</evidence>
<evidence type="ECO:0000256" key="1">
    <source>
        <dbReference type="ARBA" id="ARBA00022729"/>
    </source>
</evidence>
<dbReference type="Proteomes" id="UP001428341">
    <property type="component" value="Unassembled WGS sequence"/>
</dbReference>
<dbReference type="PANTHER" id="PTHR33470:SF40">
    <property type="entry name" value="PROTEIN SEED AND ROOT HAIR PROTECTIVE PROTEIN"/>
    <property type="match status" value="1"/>
</dbReference>
<sequence length="182" mass="20009">MKMALTRSIFAISILVLSMMAITSAGGYEYDPNPYVEKPEQAEIEGLHYTRLGIQGLIFCNSRSKITPIEGAVARITCLANDEHGYEAAPFSILSDATDAKGYFFATLSPSEVENFSRLKECKAFLELSPSKTCNVPTNINNGTAGALLSSYRTLNKSKMILFSVPPFFYRSNSTKAYPNGY</sequence>
<dbReference type="GO" id="GO:0071944">
    <property type="term" value="C:cell periphery"/>
    <property type="evidence" value="ECO:0007669"/>
    <property type="project" value="TreeGrafter"/>
</dbReference>
<dbReference type="GO" id="GO:0009723">
    <property type="term" value="P:response to ethylene"/>
    <property type="evidence" value="ECO:0007669"/>
    <property type="project" value="TreeGrafter"/>
</dbReference>
<comment type="caution">
    <text evidence="3">The sequence shown here is derived from an EMBL/GenBank/DDBJ whole genome shotgun (WGS) entry which is preliminary data.</text>
</comment>
<dbReference type="Pfam" id="PF01190">
    <property type="entry name" value="Pollen_Ole_e_1"/>
    <property type="match status" value="1"/>
</dbReference>
<dbReference type="AlphaFoldDB" id="A0AAP0MH37"/>
<evidence type="ECO:0000313" key="4">
    <source>
        <dbReference type="Proteomes" id="UP001428341"/>
    </source>
</evidence>
<gene>
    <name evidence="3" type="ORF">WN944_017109</name>
</gene>
<evidence type="ECO:0008006" key="5">
    <source>
        <dbReference type="Google" id="ProtNLM"/>
    </source>
</evidence>
<accession>A0AAP0MH37</accession>
<proteinExistence type="predicted"/>
<name>A0AAP0MH37_9ROSI</name>
<keyword evidence="1 2" id="KW-0732">Signal</keyword>
<dbReference type="PANTHER" id="PTHR33470">
    <property type="entry name" value="OS01G0164075 PROTEIN"/>
    <property type="match status" value="1"/>
</dbReference>
<protein>
    <recommendedName>
        <fullName evidence="5">Proline-rich protein 3-like</fullName>
    </recommendedName>
</protein>
<reference evidence="3 4" key="1">
    <citation type="submission" date="2024-05" db="EMBL/GenBank/DDBJ databases">
        <title>Haplotype-resolved chromosome-level genome assembly of Huyou (Citrus changshanensis).</title>
        <authorList>
            <person name="Miao C."/>
            <person name="Chen W."/>
            <person name="Wu Y."/>
            <person name="Wang L."/>
            <person name="Zhao S."/>
            <person name="Grierson D."/>
            <person name="Xu C."/>
            <person name="Chen K."/>
        </authorList>
    </citation>
    <scope>NUCLEOTIDE SEQUENCE [LARGE SCALE GENOMIC DNA]</scope>
    <source>
        <strain evidence="3">01-14</strain>
        <tissue evidence="3">Leaf</tissue>
    </source>
</reference>
<organism evidence="3 4">
    <name type="scientific">Citrus x changshan-huyou</name>
    <dbReference type="NCBI Taxonomy" id="2935761"/>
    <lineage>
        <taxon>Eukaryota</taxon>
        <taxon>Viridiplantae</taxon>
        <taxon>Streptophyta</taxon>
        <taxon>Embryophyta</taxon>
        <taxon>Tracheophyta</taxon>
        <taxon>Spermatophyta</taxon>
        <taxon>Magnoliopsida</taxon>
        <taxon>eudicotyledons</taxon>
        <taxon>Gunneridae</taxon>
        <taxon>Pentapetalae</taxon>
        <taxon>rosids</taxon>
        <taxon>malvids</taxon>
        <taxon>Sapindales</taxon>
        <taxon>Rutaceae</taxon>
        <taxon>Aurantioideae</taxon>
        <taxon>Citrus</taxon>
    </lineage>
</organism>
<feature type="signal peptide" evidence="2">
    <location>
        <begin position="1"/>
        <end position="25"/>
    </location>
</feature>
<evidence type="ECO:0000256" key="2">
    <source>
        <dbReference type="SAM" id="SignalP"/>
    </source>
</evidence>
<feature type="chain" id="PRO_5042829566" description="Proline-rich protein 3-like" evidence="2">
    <location>
        <begin position="26"/>
        <end position="182"/>
    </location>
</feature>